<dbReference type="AlphaFoldDB" id="A0A4D8PMZ5"/>
<geneLocation type="plasmid" evidence="2 3">
    <name>p3</name>
</geneLocation>
<proteinExistence type="predicted"/>
<accession>A0A4D8PMZ5</accession>
<accession>A0A4D8PU71</accession>
<evidence type="ECO:0000313" key="3">
    <source>
        <dbReference type="Proteomes" id="UP000298595"/>
    </source>
</evidence>
<evidence type="ECO:0000313" key="1">
    <source>
        <dbReference type="EMBL" id="QCN98895.1"/>
    </source>
</evidence>
<name>A0A4D8PMZ5_9PROT</name>
<gene>
    <name evidence="1" type="ORF">D3093_26780</name>
    <name evidence="2" type="ORF">D3093_30040</name>
</gene>
<dbReference type="KEGG" id="aare:D3093_30040"/>
<dbReference type="RefSeq" id="WP_137117849.1">
    <property type="nucleotide sequence ID" value="NZ_CP032324.1"/>
</dbReference>
<keyword evidence="2" id="KW-0614">Plasmid</keyword>
<reference evidence="2 3" key="1">
    <citation type="submission" date="2018-09" db="EMBL/GenBank/DDBJ databases">
        <title>Whole genome based analysis of evolution and adaptive divergence in Indian and Brazilian strains of Azospirillum brasilense.</title>
        <authorList>
            <person name="Singh C."/>
            <person name="Tripathi A.K."/>
        </authorList>
    </citation>
    <scope>NUCLEOTIDE SEQUENCE [LARGE SCALE GENOMIC DNA]</scope>
    <source>
        <strain evidence="2 3">MTCC4035</strain>
        <plasmid evidence="2 3">p3</plasmid>
    </source>
</reference>
<dbReference type="KEGG" id="aare:D3093_26780"/>
<dbReference type="EMBL" id="CP032324">
    <property type="protein sequence ID" value="QCN98895.1"/>
    <property type="molecule type" value="Genomic_DNA"/>
</dbReference>
<dbReference type="Proteomes" id="UP000298595">
    <property type="component" value="Plasmid p3"/>
</dbReference>
<organism evidence="2 3">
    <name type="scientific">Azospirillum argentinense</name>
    <dbReference type="NCBI Taxonomy" id="2970906"/>
    <lineage>
        <taxon>Bacteria</taxon>
        <taxon>Pseudomonadati</taxon>
        <taxon>Pseudomonadota</taxon>
        <taxon>Alphaproteobacteria</taxon>
        <taxon>Rhodospirillales</taxon>
        <taxon>Azospirillaceae</taxon>
        <taxon>Azospirillum</taxon>
    </lineage>
</organism>
<protein>
    <submittedName>
        <fullName evidence="2">Uncharacterized protein</fullName>
    </submittedName>
</protein>
<evidence type="ECO:0000313" key="2">
    <source>
        <dbReference type="EMBL" id="QCN99466.1"/>
    </source>
</evidence>
<sequence length="82" mass="8645">MSRPSPIHLFVTILDEPGLPVLLVAGIPGDQGEVAFVQDGLAVRALWPSRAPSARRPERPIAPGLPSLNSILCAAVLAEEVQ</sequence>
<dbReference type="EMBL" id="CP032324">
    <property type="protein sequence ID" value="QCN99466.1"/>
    <property type="molecule type" value="Genomic_DNA"/>
</dbReference>